<dbReference type="GO" id="GO:0016787">
    <property type="term" value="F:hydrolase activity"/>
    <property type="evidence" value="ECO:0007669"/>
    <property type="project" value="UniProtKB-KW"/>
</dbReference>
<keyword evidence="4" id="KW-1185">Reference proteome</keyword>
<evidence type="ECO:0000256" key="1">
    <source>
        <dbReference type="SAM" id="MobiDB-lite"/>
    </source>
</evidence>
<dbReference type="PANTHER" id="PTHR37981:SF1">
    <property type="entry name" value="SGNH HYDROLASE-TYPE ESTERASE DOMAIN-CONTAINING PROTEIN"/>
    <property type="match status" value="1"/>
</dbReference>
<feature type="domain" description="SGNH hydrolase-type esterase" evidence="2">
    <location>
        <begin position="54"/>
        <end position="307"/>
    </location>
</feature>
<dbReference type="InterPro" id="IPR013830">
    <property type="entry name" value="SGNH_hydro"/>
</dbReference>
<feature type="region of interest" description="Disordered" evidence="1">
    <location>
        <begin position="27"/>
        <end position="47"/>
    </location>
</feature>
<proteinExistence type="predicted"/>
<sequence>MGSYTRAGLAGVGVTCGVLLLAVSVGNNNDDGKTTSTQPKGAAAAAPAKGPYVALGDSYTAGPKIPSQTGKPAGCERSDHNYPALVAEKLEIDAADFRDMSCSGATLADLSAPQHTDNGVNPAQLSALSDSTRLVTIGIGGNDIGFSSLVKNCVKQGALYVATGSGKYTGNDAPCKGKYVSGGTDEVRQKIQAAGERLADTLNEVKQRAPKARVYVVGYPSILPDKGTACEDDMTLAPDDATFLNDKEQQLNSTLRQRAADAGAGYVDTYTPSAGRDACSARETRWTEPLIPAAPAAPVHPNERGERGMADAVLRTVKGS</sequence>
<gene>
    <name evidence="3" type="ORF">ACFQZP_02760</name>
</gene>
<evidence type="ECO:0000313" key="3">
    <source>
        <dbReference type="EMBL" id="MFD0280607.1"/>
    </source>
</evidence>
<dbReference type="EC" id="3.1.-.-" evidence="3"/>
<dbReference type="Proteomes" id="UP001596957">
    <property type="component" value="Unassembled WGS sequence"/>
</dbReference>
<dbReference type="PANTHER" id="PTHR37981">
    <property type="entry name" value="LIPASE 2"/>
    <property type="match status" value="1"/>
</dbReference>
<organism evidence="3 4">
    <name type="scientific">Streptomyces lutosisoli</name>
    <dbReference type="NCBI Taxonomy" id="2665721"/>
    <lineage>
        <taxon>Bacteria</taxon>
        <taxon>Bacillati</taxon>
        <taxon>Actinomycetota</taxon>
        <taxon>Actinomycetes</taxon>
        <taxon>Kitasatosporales</taxon>
        <taxon>Streptomycetaceae</taxon>
        <taxon>Streptomyces</taxon>
    </lineage>
</organism>
<dbReference type="InterPro" id="IPR036514">
    <property type="entry name" value="SGNH_hydro_sf"/>
</dbReference>
<feature type="compositionally biased region" description="Polar residues" evidence="1">
    <location>
        <begin position="27"/>
        <end position="38"/>
    </location>
</feature>
<dbReference type="Gene3D" id="3.40.50.1110">
    <property type="entry name" value="SGNH hydrolase"/>
    <property type="match status" value="1"/>
</dbReference>
<keyword evidence="3" id="KW-0378">Hydrolase</keyword>
<dbReference type="SUPFAM" id="SSF52266">
    <property type="entry name" value="SGNH hydrolase"/>
    <property type="match status" value="1"/>
</dbReference>
<dbReference type="InterPro" id="IPR037460">
    <property type="entry name" value="SEST-like"/>
</dbReference>
<protein>
    <submittedName>
        <fullName evidence="3">SGNH/GDSL hydrolase family protein</fullName>
        <ecNumber evidence="3">3.1.-.-</ecNumber>
    </submittedName>
</protein>
<evidence type="ECO:0000313" key="4">
    <source>
        <dbReference type="Proteomes" id="UP001596957"/>
    </source>
</evidence>
<dbReference type="CDD" id="cd01823">
    <property type="entry name" value="SEST_like"/>
    <property type="match status" value="1"/>
</dbReference>
<reference evidence="4" key="1">
    <citation type="journal article" date="2019" name="Int. J. Syst. Evol. Microbiol.">
        <title>The Global Catalogue of Microorganisms (GCM) 10K type strain sequencing project: providing services to taxonomists for standard genome sequencing and annotation.</title>
        <authorList>
            <consortium name="The Broad Institute Genomics Platform"/>
            <consortium name="The Broad Institute Genome Sequencing Center for Infectious Disease"/>
            <person name="Wu L."/>
            <person name="Ma J."/>
        </authorList>
    </citation>
    <scope>NUCLEOTIDE SEQUENCE [LARGE SCALE GENOMIC DNA]</scope>
    <source>
        <strain evidence="4">CGMCC 4.7198</strain>
    </source>
</reference>
<comment type="caution">
    <text evidence="3">The sequence shown here is derived from an EMBL/GenBank/DDBJ whole genome shotgun (WGS) entry which is preliminary data.</text>
</comment>
<dbReference type="EMBL" id="JBHTEC010000001">
    <property type="protein sequence ID" value="MFD0280607.1"/>
    <property type="molecule type" value="Genomic_DNA"/>
</dbReference>
<name>A0ABW2V9C1_9ACTN</name>
<dbReference type="RefSeq" id="WP_381252483.1">
    <property type="nucleotide sequence ID" value="NZ_JBHTBI010000008.1"/>
</dbReference>
<accession>A0ABW2V9C1</accession>
<dbReference type="Pfam" id="PF13472">
    <property type="entry name" value="Lipase_GDSL_2"/>
    <property type="match status" value="1"/>
</dbReference>
<evidence type="ECO:0000259" key="2">
    <source>
        <dbReference type="Pfam" id="PF13472"/>
    </source>
</evidence>